<dbReference type="InterPro" id="IPR001841">
    <property type="entry name" value="Znf_RING"/>
</dbReference>
<keyword evidence="13" id="KW-1185">Reference proteome</keyword>
<dbReference type="Proteomes" id="UP001279734">
    <property type="component" value="Unassembled WGS sequence"/>
</dbReference>
<keyword evidence="5" id="KW-0479">Metal-binding</keyword>
<feature type="compositionally biased region" description="Low complexity" evidence="10">
    <location>
        <begin position="501"/>
        <end position="519"/>
    </location>
</feature>
<evidence type="ECO:0000256" key="7">
    <source>
        <dbReference type="ARBA" id="ARBA00022786"/>
    </source>
</evidence>
<gene>
    <name evidence="12" type="ORF">Nepgr_005859</name>
</gene>
<keyword evidence="4" id="KW-0808">Transferase</keyword>
<dbReference type="Pfam" id="PF13639">
    <property type="entry name" value="zf-RING_2"/>
    <property type="match status" value="1"/>
</dbReference>
<keyword evidence="7" id="KW-0833">Ubl conjugation pathway</keyword>
<evidence type="ECO:0000256" key="9">
    <source>
        <dbReference type="PROSITE-ProRule" id="PRU00175"/>
    </source>
</evidence>
<evidence type="ECO:0000256" key="1">
    <source>
        <dbReference type="ARBA" id="ARBA00000900"/>
    </source>
</evidence>
<organism evidence="12 13">
    <name type="scientific">Nepenthes gracilis</name>
    <name type="common">Slender pitcher plant</name>
    <dbReference type="NCBI Taxonomy" id="150966"/>
    <lineage>
        <taxon>Eukaryota</taxon>
        <taxon>Viridiplantae</taxon>
        <taxon>Streptophyta</taxon>
        <taxon>Embryophyta</taxon>
        <taxon>Tracheophyta</taxon>
        <taxon>Spermatophyta</taxon>
        <taxon>Magnoliopsida</taxon>
        <taxon>eudicotyledons</taxon>
        <taxon>Gunneridae</taxon>
        <taxon>Pentapetalae</taxon>
        <taxon>Caryophyllales</taxon>
        <taxon>Nepenthaceae</taxon>
        <taxon>Nepenthes</taxon>
    </lineage>
</organism>
<evidence type="ECO:0000259" key="11">
    <source>
        <dbReference type="PROSITE" id="PS50089"/>
    </source>
</evidence>
<evidence type="ECO:0000256" key="6">
    <source>
        <dbReference type="ARBA" id="ARBA00022771"/>
    </source>
</evidence>
<dbReference type="FunFam" id="3.30.40.10:FF:000309">
    <property type="entry name" value="E3 ubiquitin-protein ligase MBR2"/>
    <property type="match status" value="1"/>
</dbReference>
<evidence type="ECO:0000313" key="13">
    <source>
        <dbReference type="Proteomes" id="UP001279734"/>
    </source>
</evidence>
<keyword evidence="6 9" id="KW-0863">Zinc-finger</keyword>
<dbReference type="EC" id="2.3.2.27" evidence="3"/>
<feature type="compositionally biased region" description="Low complexity" evidence="10">
    <location>
        <begin position="429"/>
        <end position="441"/>
    </location>
</feature>
<name>A0AAD3XGU9_NEPGR</name>
<evidence type="ECO:0000256" key="3">
    <source>
        <dbReference type="ARBA" id="ARBA00012483"/>
    </source>
</evidence>
<comment type="pathway">
    <text evidence="2">Protein modification; protein ubiquitination.</text>
</comment>
<proteinExistence type="predicted"/>
<dbReference type="PANTHER" id="PTHR22937">
    <property type="entry name" value="E3 UBIQUITIN-PROTEIN LIGASE RNF165"/>
    <property type="match status" value="1"/>
</dbReference>
<comment type="caution">
    <text evidence="12">The sequence shown here is derived from an EMBL/GenBank/DDBJ whole genome shotgun (WGS) entry which is preliminary data.</text>
</comment>
<dbReference type="AlphaFoldDB" id="A0AAD3XGU9"/>
<evidence type="ECO:0000256" key="5">
    <source>
        <dbReference type="ARBA" id="ARBA00022723"/>
    </source>
</evidence>
<comment type="catalytic activity">
    <reaction evidence="1">
        <text>S-ubiquitinyl-[E2 ubiquitin-conjugating enzyme]-L-cysteine + [acceptor protein]-L-lysine = [E2 ubiquitin-conjugating enzyme]-L-cysteine + N(6)-ubiquitinyl-[acceptor protein]-L-lysine.</text>
        <dbReference type="EC" id="2.3.2.27"/>
    </reaction>
</comment>
<evidence type="ECO:0000313" key="12">
    <source>
        <dbReference type="EMBL" id="GMH04020.1"/>
    </source>
</evidence>
<feature type="region of interest" description="Disordered" evidence="10">
    <location>
        <begin position="426"/>
        <end position="531"/>
    </location>
</feature>
<dbReference type="Gene3D" id="3.30.40.10">
    <property type="entry name" value="Zinc/RING finger domain, C3HC4 (zinc finger)"/>
    <property type="match status" value="1"/>
</dbReference>
<dbReference type="SUPFAM" id="SSF57850">
    <property type="entry name" value="RING/U-box"/>
    <property type="match status" value="1"/>
</dbReference>
<protein>
    <recommendedName>
        <fullName evidence="3">RING-type E3 ubiquitin transferase</fullName>
        <ecNumber evidence="3">2.3.2.27</ecNumber>
    </recommendedName>
</protein>
<dbReference type="GO" id="GO:0061630">
    <property type="term" value="F:ubiquitin protein ligase activity"/>
    <property type="evidence" value="ECO:0007669"/>
    <property type="project" value="UniProtKB-EC"/>
</dbReference>
<feature type="domain" description="RING-type" evidence="11">
    <location>
        <begin position="715"/>
        <end position="756"/>
    </location>
</feature>
<evidence type="ECO:0000256" key="10">
    <source>
        <dbReference type="SAM" id="MobiDB-lite"/>
    </source>
</evidence>
<dbReference type="PROSITE" id="PS50089">
    <property type="entry name" value="ZF_RING_2"/>
    <property type="match status" value="1"/>
</dbReference>
<dbReference type="EMBL" id="BSYO01000004">
    <property type="protein sequence ID" value="GMH04020.1"/>
    <property type="molecule type" value="Genomic_DNA"/>
</dbReference>
<evidence type="ECO:0000256" key="8">
    <source>
        <dbReference type="ARBA" id="ARBA00022833"/>
    </source>
</evidence>
<keyword evidence="8" id="KW-0862">Zinc</keyword>
<feature type="compositionally biased region" description="Polar residues" evidence="10">
    <location>
        <begin position="478"/>
        <end position="492"/>
    </location>
</feature>
<evidence type="ECO:0000256" key="4">
    <source>
        <dbReference type="ARBA" id="ARBA00022679"/>
    </source>
</evidence>
<dbReference type="InterPro" id="IPR013083">
    <property type="entry name" value="Znf_RING/FYVE/PHD"/>
</dbReference>
<dbReference type="GO" id="GO:0043161">
    <property type="term" value="P:proteasome-mediated ubiquitin-dependent protein catabolic process"/>
    <property type="evidence" value="ECO:0007669"/>
    <property type="project" value="UniProtKB-ARBA"/>
</dbReference>
<reference evidence="12" key="1">
    <citation type="submission" date="2023-05" db="EMBL/GenBank/DDBJ databases">
        <title>Nepenthes gracilis genome sequencing.</title>
        <authorList>
            <person name="Fukushima K."/>
        </authorList>
    </citation>
    <scope>NUCLEOTIDE SEQUENCE</scope>
    <source>
        <strain evidence="12">SING2019-196</strain>
    </source>
</reference>
<dbReference type="InterPro" id="IPR045191">
    <property type="entry name" value="MBR1/2-like"/>
</dbReference>
<dbReference type="GO" id="GO:0010228">
    <property type="term" value="P:vegetative to reproductive phase transition of meristem"/>
    <property type="evidence" value="ECO:0007669"/>
    <property type="project" value="UniProtKB-ARBA"/>
</dbReference>
<evidence type="ECO:0000256" key="2">
    <source>
        <dbReference type="ARBA" id="ARBA00004906"/>
    </source>
</evidence>
<dbReference type="PANTHER" id="PTHR22937:SF224">
    <property type="entry name" value="E3 UBIQUITIN-PROTEIN LIGASE MBR1-RELATED"/>
    <property type="match status" value="1"/>
</dbReference>
<dbReference type="GO" id="GO:0008270">
    <property type="term" value="F:zinc ion binding"/>
    <property type="evidence" value="ECO:0007669"/>
    <property type="project" value="UniProtKB-KW"/>
</dbReference>
<accession>A0AAD3XGU9</accession>
<dbReference type="SMART" id="SM00184">
    <property type="entry name" value="RING"/>
    <property type="match status" value="1"/>
</dbReference>
<sequence length="762" mass="83114">MRPFDPSGFSLFFRRSTISGYCSFRFSLGLFYLFLRETKPTQMQGQRSVVGSLPDSINFDYGSTSSNVGMDQHICWNNLQDPADNRLTDFRLSASGTDTYMSTLTQEGRNLNRWSTGEPSSSNPQILMNHDERIVQNVCPSSVIASASSGPRLEAQRYEPNSIVSGNNVNLTLNSNQIVNGTSFAECCDSGSNENYDLNVGLLGQVGGDLMECSNLSKSGQLENKMIPSASSSSFPYASSSGSGGFLVEDDDGRPGCSLDVRRLSCKRKSFEGNLGQPSSTSENCFTVTENSIWPAVPPCFDVGSSMNASARSECSLGGQVNPRLGLGMGGVPSAPNVAVGAESSQRNYRMRMNPASQQDSIPNNSFLHRANYGHYDLPPVHEPLRLIPVNPPLDLMSPVLPDNATQRQSVVFRVPSLQRHMQALSWNGASSSRPGRSSAADVTGERDANLNEDLSLRTMPRNISEHPVFTPAPEVRSSVQNPTNWSLNAGNISMPRHGASSSHTGPNSGSHSSSGPNTVSHRHPQSQYSQRLSEYIRRSLMASVSSEIGAQGSNISAHRSIPASVQEVVLPSGSGNQGHSHPYSRSGFLSERQNEGVIGVPYSFRTLTSAGEGRSRLVSEIRNVLDIMRRSEGLRFEDVMILDQTVLFGMADIHDQHRDMRLDVDNMSYEELLALEERIGNVCTGLSEETVLSRMKQHKYISAMRDDGVGVEPCCICQEEYDDGEDLGTLDCGHDFHCDCIKQWLAQKNVCPICKTTALAT</sequence>